<dbReference type="Proteomes" id="UP000807469">
    <property type="component" value="Unassembled WGS sequence"/>
</dbReference>
<feature type="transmembrane region" description="Helical" evidence="2">
    <location>
        <begin position="26"/>
        <end position="43"/>
    </location>
</feature>
<organism evidence="3 4">
    <name type="scientific">Pholiota conissans</name>
    <dbReference type="NCBI Taxonomy" id="109636"/>
    <lineage>
        <taxon>Eukaryota</taxon>
        <taxon>Fungi</taxon>
        <taxon>Dikarya</taxon>
        <taxon>Basidiomycota</taxon>
        <taxon>Agaricomycotina</taxon>
        <taxon>Agaricomycetes</taxon>
        <taxon>Agaricomycetidae</taxon>
        <taxon>Agaricales</taxon>
        <taxon>Agaricineae</taxon>
        <taxon>Strophariaceae</taxon>
        <taxon>Pholiota</taxon>
    </lineage>
</organism>
<evidence type="ECO:0000313" key="4">
    <source>
        <dbReference type="Proteomes" id="UP000807469"/>
    </source>
</evidence>
<protein>
    <submittedName>
        <fullName evidence="3">Uncharacterized protein</fullName>
    </submittedName>
</protein>
<gene>
    <name evidence="3" type="ORF">BDN70DRAFT_887615</name>
</gene>
<evidence type="ECO:0000256" key="2">
    <source>
        <dbReference type="SAM" id="Phobius"/>
    </source>
</evidence>
<feature type="region of interest" description="Disordered" evidence="1">
    <location>
        <begin position="1"/>
        <end position="23"/>
    </location>
</feature>
<sequence length="60" mass="7115">MWTDNYDNYDYDREQKHKRSSSNAKMAYWTAAVYTYVLGYASPSRHGMLAWGWGWPTVDD</sequence>
<reference evidence="3" key="1">
    <citation type="submission" date="2020-11" db="EMBL/GenBank/DDBJ databases">
        <authorList>
            <consortium name="DOE Joint Genome Institute"/>
            <person name="Ahrendt S."/>
            <person name="Riley R."/>
            <person name="Andreopoulos W."/>
            <person name="Labutti K."/>
            <person name="Pangilinan J."/>
            <person name="Ruiz-Duenas F.J."/>
            <person name="Barrasa J.M."/>
            <person name="Sanchez-Garcia M."/>
            <person name="Camarero S."/>
            <person name="Miyauchi S."/>
            <person name="Serrano A."/>
            <person name="Linde D."/>
            <person name="Babiker R."/>
            <person name="Drula E."/>
            <person name="Ayuso-Fernandez I."/>
            <person name="Pacheco R."/>
            <person name="Padilla G."/>
            <person name="Ferreira P."/>
            <person name="Barriuso J."/>
            <person name="Kellner H."/>
            <person name="Castanera R."/>
            <person name="Alfaro M."/>
            <person name="Ramirez L."/>
            <person name="Pisabarro A.G."/>
            <person name="Kuo A."/>
            <person name="Tritt A."/>
            <person name="Lipzen A."/>
            <person name="He G."/>
            <person name="Yan M."/>
            <person name="Ng V."/>
            <person name="Cullen D."/>
            <person name="Martin F."/>
            <person name="Rosso M.-N."/>
            <person name="Henrissat B."/>
            <person name="Hibbett D."/>
            <person name="Martinez A.T."/>
            <person name="Grigoriev I.V."/>
        </authorList>
    </citation>
    <scope>NUCLEOTIDE SEQUENCE</scope>
    <source>
        <strain evidence="3">CIRM-BRFM 674</strain>
    </source>
</reference>
<feature type="non-terminal residue" evidence="3">
    <location>
        <position position="60"/>
    </location>
</feature>
<accession>A0A9P5YMW4</accession>
<comment type="caution">
    <text evidence="3">The sequence shown here is derived from an EMBL/GenBank/DDBJ whole genome shotgun (WGS) entry which is preliminary data.</text>
</comment>
<keyword evidence="2" id="KW-1133">Transmembrane helix</keyword>
<keyword evidence="2" id="KW-0812">Transmembrane</keyword>
<keyword evidence="4" id="KW-1185">Reference proteome</keyword>
<name>A0A9P5YMW4_9AGAR</name>
<evidence type="ECO:0000313" key="3">
    <source>
        <dbReference type="EMBL" id="KAF9471868.1"/>
    </source>
</evidence>
<proteinExistence type="predicted"/>
<dbReference type="AlphaFoldDB" id="A0A9P5YMW4"/>
<keyword evidence="2" id="KW-0472">Membrane</keyword>
<dbReference type="EMBL" id="MU155611">
    <property type="protein sequence ID" value="KAF9471868.1"/>
    <property type="molecule type" value="Genomic_DNA"/>
</dbReference>
<evidence type="ECO:0000256" key="1">
    <source>
        <dbReference type="SAM" id="MobiDB-lite"/>
    </source>
</evidence>